<proteinExistence type="predicted"/>
<evidence type="ECO:0000313" key="1">
    <source>
        <dbReference type="EMBL" id="MFC3997575.1"/>
    </source>
</evidence>
<keyword evidence="2" id="KW-1185">Reference proteome</keyword>
<dbReference type="Proteomes" id="UP001595847">
    <property type="component" value="Unassembled WGS sequence"/>
</dbReference>
<evidence type="ECO:0000313" key="2">
    <source>
        <dbReference type="Proteomes" id="UP001595847"/>
    </source>
</evidence>
<comment type="caution">
    <text evidence="1">The sequence shown here is derived from an EMBL/GenBank/DDBJ whole genome shotgun (WGS) entry which is preliminary data.</text>
</comment>
<reference evidence="2" key="1">
    <citation type="journal article" date="2019" name="Int. J. Syst. Evol. Microbiol.">
        <title>The Global Catalogue of Microorganisms (GCM) 10K type strain sequencing project: providing services to taxonomists for standard genome sequencing and annotation.</title>
        <authorList>
            <consortium name="The Broad Institute Genomics Platform"/>
            <consortium name="The Broad Institute Genome Sequencing Center for Infectious Disease"/>
            <person name="Wu L."/>
            <person name="Ma J."/>
        </authorList>
    </citation>
    <scope>NUCLEOTIDE SEQUENCE [LARGE SCALE GENOMIC DNA]</scope>
    <source>
        <strain evidence="2">TBRC 1826</strain>
    </source>
</reference>
<sequence>MTATAPGREQEWVRDYALLALRIDRRLTRSTGGTVLIYRGPGAWRRRVDEEEPPPAGRLADDADRLLDRLPFGPPRAAYLAAQVRALRAVARRLDGHDTPLPEYARQCLGIDTGWLPESVFEEAHDRLAAALPATAGPLARRLHAWQAHHTLPPGRTDRLPGLVERAAAETRARTDAAIVPLPAGEQVGCELVADAHYLAAGHHHGGLRSTIFINAGLPFNLADLLNVVAHEGHPGHIAESLLKERHLVEGQGRTDQQVRFMLAPSFVLSEGLGLHAQDIVFPGDQAQEWLADNVFAEYGIEPDGSDLAEIHRARNALWGAWANAALLAAEGRPDAEVSAYLSRWALLGEDETAPALAGVAAPGMSLYIFGYFHGWRILRSWLQAPDRHRRVRRLLTEQLLPADLEAETAAAAR</sequence>
<organism evidence="1 2">
    <name type="scientific">Nocardiopsis sediminis</name>
    <dbReference type="NCBI Taxonomy" id="1778267"/>
    <lineage>
        <taxon>Bacteria</taxon>
        <taxon>Bacillati</taxon>
        <taxon>Actinomycetota</taxon>
        <taxon>Actinomycetes</taxon>
        <taxon>Streptosporangiales</taxon>
        <taxon>Nocardiopsidaceae</taxon>
        <taxon>Nocardiopsis</taxon>
    </lineage>
</organism>
<evidence type="ECO:0008006" key="3">
    <source>
        <dbReference type="Google" id="ProtNLM"/>
    </source>
</evidence>
<protein>
    <recommendedName>
        <fullName evidence="3">DUF885 domain-containing protein</fullName>
    </recommendedName>
</protein>
<dbReference type="RefSeq" id="WP_378534622.1">
    <property type="nucleotide sequence ID" value="NZ_JBHSBH010000010.1"/>
</dbReference>
<gene>
    <name evidence="1" type="ORF">ACFOVU_16700</name>
</gene>
<dbReference type="EMBL" id="JBHSBH010000010">
    <property type="protein sequence ID" value="MFC3997575.1"/>
    <property type="molecule type" value="Genomic_DNA"/>
</dbReference>
<accession>A0ABV8FSF4</accession>
<name>A0ABV8FSF4_9ACTN</name>